<reference evidence="2 3" key="1">
    <citation type="submission" date="2018-08" db="EMBL/GenBank/DDBJ databases">
        <title>Genome and evolution of the arbuscular mycorrhizal fungus Diversispora epigaea (formerly Glomus versiforme) and its bacterial endosymbionts.</title>
        <authorList>
            <person name="Sun X."/>
            <person name="Fei Z."/>
            <person name="Harrison M."/>
        </authorList>
    </citation>
    <scope>NUCLEOTIDE SEQUENCE [LARGE SCALE GENOMIC DNA]</scope>
    <source>
        <strain evidence="2 3">IT104</strain>
    </source>
</reference>
<gene>
    <name evidence="2" type="ORF">Glove_12g18</name>
</gene>
<feature type="compositionally biased region" description="Basic and acidic residues" evidence="1">
    <location>
        <begin position="237"/>
        <end position="247"/>
    </location>
</feature>
<comment type="caution">
    <text evidence="2">The sequence shown here is derived from an EMBL/GenBank/DDBJ whole genome shotgun (WGS) entry which is preliminary data.</text>
</comment>
<dbReference type="EMBL" id="PQFF01000010">
    <property type="protein sequence ID" value="RHZ89705.1"/>
    <property type="molecule type" value="Genomic_DNA"/>
</dbReference>
<keyword evidence="3" id="KW-1185">Reference proteome</keyword>
<dbReference type="OrthoDB" id="2427290at2759"/>
<organism evidence="2 3">
    <name type="scientific">Diversispora epigaea</name>
    <dbReference type="NCBI Taxonomy" id="1348612"/>
    <lineage>
        <taxon>Eukaryota</taxon>
        <taxon>Fungi</taxon>
        <taxon>Fungi incertae sedis</taxon>
        <taxon>Mucoromycota</taxon>
        <taxon>Glomeromycotina</taxon>
        <taxon>Glomeromycetes</taxon>
        <taxon>Diversisporales</taxon>
        <taxon>Diversisporaceae</taxon>
        <taxon>Diversispora</taxon>
    </lineage>
</organism>
<evidence type="ECO:0000256" key="1">
    <source>
        <dbReference type="SAM" id="MobiDB-lite"/>
    </source>
</evidence>
<dbReference type="Proteomes" id="UP000266861">
    <property type="component" value="Unassembled WGS sequence"/>
</dbReference>
<feature type="region of interest" description="Disordered" evidence="1">
    <location>
        <begin position="212"/>
        <end position="247"/>
    </location>
</feature>
<dbReference type="AlphaFoldDB" id="A0A397JMX4"/>
<evidence type="ECO:0000313" key="3">
    <source>
        <dbReference type="Proteomes" id="UP000266861"/>
    </source>
</evidence>
<proteinExistence type="predicted"/>
<accession>A0A397JMX4</accession>
<evidence type="ECO:0000313" key="2">
    <source>
        <dbReference type="EMBL" id="RHZ89705.1"/>
    </source>
</evidence>
<sequence>MPTSTKKFLSSDIVTIIENQNFWNKLYELQDLILPICAALNKLQKDMVRLYEVVLTFVLHPQYHLSLFNKVLNLSYTYFGQWINYYYQVWFNSLPQHILHEYLLYQREKYPFDLQTFNQLNENIMDFWNLAKGQAPELSRFALHLYGICYEKILGMCQLRSDILRKKKQVKIEKAENLYKQSNIVTPIQTYNSNSENESNNEYNENEIIDNVIISDDSNDSKDNSDDSEIENNNNEKINELNEKTRVTLENNNEPDVINSTEQWVIDKNPINENPLEFIAVDRTIYPADEQFAKWNLLSIFNNRLEAPNKNPINENPLEFIAVDRTIYPADEQFAKWNLLSIFNNRLEAPNIDKIKYFKAYSTNSISELINDQIQKIIDNIFDHKEFNIKEESNHMTEISTTAHRQNH</sequence>
<name>A0A397JMX4_9GLOM</name>
<dbReference type="STRING" id="1348612.A0A397JMX4"/>
<protein>
    <submittedName>
        <fullName evidence="2">Uncharacterized protein</fullName>
    </submittedName>
</protein>